<name>A0A7W4YEL4_9MICO</name>
<feature type="transmembrane region" description="Helical" evidence="7">
    <location>
        <begin position="237"/>
        <end position="261"/>
    </location>
</feature>
<dbReference type="RefSeq" id="WP_183622455.1">
    <property type="nucleotide sequence ID" value="NZ_JACHWJ010000001.1"/>
</dbReference>
<feature type="transmembrane region" description="Helical" evidence="7">
    <location>
        <begin position="21"/>
        <end position="42"/>
    </location>
</feature>
<dbReference type="CDD" id="cd06261">
    <property type="entry name" value="TM_PBP2"/>
    <property type="match status" value="1"/>
</dbReference>
<dbReference type="SUPFAM" id="SSF161098">
    <property type="entry name" value="MetI-like"/>
    <property type="match status" value="1"/>
</dbReference>
<dbReference type="Pfam" id="PF00528">
    <property type="entry name" value="BPD_transp_1"/>
    <property type="match status" value="1"/>
</dbReference>
<dbReference type="GO" id="GO:0022857">
    <property type="term" value="F:transmembrane transporter activity"/>
    <property type="evidence" value="ECO:0007669"/>
    <property type="project" value="InterPro"/>
</dbReference>
<keyword evidence="2 7" id="KW-0813">Transport</keyword>
<dbReference type="InterPro" id="IPR010065">
    <property type="entry name" value="AA_ABC_transptr_permease_3TM"/>
</dbReference>
<organism evidence="10 11">
    <name type="scientific">Pseudoclavibacter helvolus</name>
    <dbReference type="NCBI Taxonomy" id="255205"/>
    <lineage>
        <taxon>Bacteria</taxon>
        <taxon>Bacillati</taxon>
        <taxon>Actinomycetota</taxon>
        <taxon>Actinomycetes</taxon>
        <taxon>Micrococcales</taxon>
        <taxon>Microbacteriaceae</taxon>
        <taxon>Pseudoclavibacter</taxon>
    </lineage>
</organism>
<dbReference type="AlphaFoldDB" id="A0A7W4YEL4"/>
<feature type="compositionally biased region" description="Basic and acidic residues" evidence="8">
    <location>
        <begin position="316"/>
        <end position="335"/>
    </location>
</feature>
<feature type="region of interest" description="Disordered" evidence="8">
    <location>
        <begin position="307"/>
        <end position="335"/>
    </location>
</feature>
<comment type="similarity">
    <text evidence="7">Belongs to the binding-protein-dependent transport system permease family.</text>
</comment>
<comment type="caution">
    <text evidence="10">The sequence shown here is derived from an EMBL/GenBank/DDBJ whole genome shotgun (WGS) entry which is preliminary data.</text>
</comment>
<feature type="transmembrane region" description="Helical" evidence="7">
    <location>
        <begin position="137"/>
        <end position="156"/>
    </location>
</feature>
<accession>A0A7W4YEL4</accession>
<evidence type="ECO:0000256" key="5">
    <source>
        <dbReference type="ARBA" id="ARBA00022989"/>
    </source>
</evidence>
<keyword evidence="3" id="KW-1003">Cell membrane</keyword>
<evidence type="ECO:0000313" key="11">
    <source>
        <dbReference type="Proteomes" id="UP000545286"/>
    </source>
</evidence>
<feature type="transmembrane region" description="Helical" evidence="7">
    <location>
        <begin position="194"/>
        <end position="217"/>
    </location>
</feature>
<keyword evidence="11" id="KW-1185">Reference proteome</keyword>
<keyword evidence="5 7" id="KW-1133">Transmembrane helix</keyword>
<sequence length="335" mass="36365">MSQTSVLYDVPGPRALARNRILSVVTIAVVVALAALIIYRLGVTGNLSANKWQIFGYAAIWTQIAKALWATLSAFLVAAVGALALGFILAIGRLSDHAWVRIPVTVVVEVLRAIPVLILMMLLYYALPGLGVKMDPFWAVVIALIAYNGSVLSEVIRSGVEALPRGQSEAGYAIGLRKTGVMQLILLPQAIRSMLPVIIAQLVVTLKDTALGSIITYNELLYLAKLMGSQTNYGTPYIPVTIVIGAVYILTCVLLSWLATVAQKRISQNPKVQGTTEVEAKPVGNAGNVTDTELILVQQSDVLELEEDERQRAKHDKAEAQRQIDLRKKEDGDRL</sequence>
<evidence type="ECO:0000259" key="9">
    <source>
        <dbReference type="PROSITE" id="PS50928"/>
    </source>
</evidence>
<dbReference type="EMBL" id="JACHWJ010000001">
    <property type="protein sequence ID" value="MBB2956056.1"/>
    <property type="molecule type" value="Genomic_DNA"/>
</dbReference>
<evidence type="ECO:0000256" key="6">
    <source>
        <dbReference type="ARBA" id="ARBA00023136"/>
    </source>
</evidence>
<gene>
    <name evidence="10" type="ORF">FHX72_000168</name>
</gene>
<evidence type="ECO:0000313" key="10">
    <source>
        <dbReference type="EMBL" id="MBB2956056.1"/>
    </source>
</evidence>
<dbReference type="PANTHER" id="PTHR30614">
    <property type="entry name" value="MEMBRANE COMPONENT OF AMINO ACID ABC TRANSPORTER"/>
    <property type="match status" value="1"/>
</dbReference>
<dbReference type="InterPro" id="IPR043429">
    <property type="entry name" value="ArtM/GltK/GlnP/TcyL/YhdX-like"/>
</dbReference>
<feature type="domain" description="ABC transmembrane type-1" evidence="9">
    <location>
        <begin position="68"/>
        <end position="259"/>
    </location>
</feature>
<reference evidence="10 11" key="1">
    <citation type="submission" date="2020-08" db="EMBL/GenBank/DDBJ databases">
        <title>Sequencing the genomes of 1000 actinobacteria strains.</title>
        <authorList>
            <person name="Klenk H.-P."/>
        </authorList>
    </citation>
    <scope>NUCLEOTIDE SEQUENCE [LARGE SCALE GENOMIC DNA]</scope>
    <source>
        <strain evidence="10 11">DSM 20419</strain>
    </source>
</reference>
<evidence type="ECO:0000256" key="2">
    <source>
        <dbReference type="ARBA" id="ARBA00022448"/>
    </source>
</evidence>
<dbReference type="PANTHER" id="PTHR30614:SF21">
    <property type="entry name" value="AMINO ACID ABC TRANSPORTER PERMEASE"/>
    <property type="match status" value="1"/>
</dbReference>
<proteinExistence type="inferred from homology"/>
<protein>
    <submittedName>
        <fullName evidence="10">Glutamate transport system permease protein</fullName>
    </submittedName>
</protein>
<comment type="subcellular location">
    <subcellularLocation>
        <location evidence="1 7">Cell membrane</location>
        <topology evidence="1 7">Multi-pass membrane protein</topology>
    </subcellularLocation>
</comment>
<feature type="transmembrane region" description="Helical" evidence="7">
    <location>
        <begin position="104"/>
        <end position="125"/>
    </location>
</feature>
<dbReference type="GO" id="GO:0043190">
    <property type="term" value="C:ATP-binding cassette (ABC) transporter complex"/>
    <property type="evidence" value="ECO:0007669"/>
    <property type="project" value="InterPro"/>
</dbReference>
<dbReference type="PROSITE" id="PS50928">
    <property type="entry name" value="ABC_TM1"/>
    <property type="match status" value="1"/>
</dbReference>
<dbReference type="InterPro" id="IPR000515">
    <property type="entry name" value="MetI-like"/>
</dbReference>
<evidence type="ECO:0000256" key="8">
    <source>
        <dbReference type="SAM" id="MobiDB-lite"/>
    </source>
</evidence>
<dbReference type="GO" id="GO:0006865">
    <property type="term" value="P:amino acid transport"/>
    <property type="evidence" value="ECO:0007669"/>
    <property type="project" value="TreeGrafter"/>
</dbReference>
<evidence type="ECO:0000256" key="7">
    <source>
        <dbReference type="RuleBase" id="RU363032"/>
    </source>
</evidence>
<feature type="transmembrane region" description="Helical" evidence="7">
    <location>
        <begin position="67"/>
        <end position="92"/>
    </location>
</feature>
<keyword evidence="6 7" id="KW-0472">Membrane</keyword>
<evidence type="ECO:0000256" key="3">
    <source>
        <dbReference type="ARBA" id="ARBA00022475"/>
    </source>
</evidence>
<dbReference type="Proteomes" id="UP000545286">
    <property type="component" value="Unassembled WGS sequence"/>
</dbReference>
<dbReference type="Gene3D" id="1.10.3720.10">
    <property type="entry name" value="MetI-like"/>
    <property type="match status" value="1"/>
</dbReference>
<keyword evidence="4 7" id="KW-0812">Transmembrane</keyword>
<dbReference type="InterPro" id="IPR035906">
    <property type="entry name" value="MetI-like_sf"/>
</dbReference>
<evidence type="ECO:0000256" key="4">
    <source>
        <dbReference type="ARBA" id="ARBA00022692"/>
    </source>
</evidence>
<dbReference type="NCBIfam" id="TIGR01726">
    <property type="entry name" value="HEQRo_perm_3TM"/>
    <property type="match status" value="1"/>
</dbReference>
<evidence type="ECO:0000256" key="1">
    <source>
        <dbReference type="ARBA" id="ARBA00004651"/>
    </source>
</evidence>